<dbReference type="InterPro" id="IPR052911">
    <property type="entry name" value="Corrinoid_activation_enz"/>
</dbReference>
<dbReference type="PANTHER" id="PTHR42895">
    <property type="entry name" value="IRON-SULFUR CLUSTER-BINDING PROTEIN-RELATED"/>
    <property type="match status" value="1"/>
</dbReference>
<name>X1AMZ0_9ZZZZ</name>
<dbReference type="Pfam" id="PF17651">
    <property type="entry name" value="Raco_middle"/>
    <property type="match status" value="1"/>
</dbReference>
<feature type="non-terminal residue" evidence="3">
    <location>
        <position position="1"/>
    </location>
</feature>
<dbReference type="AlphaFoldDB" id="X1AMZ0"/>
<dbReference type="InterPro" id="IPR042259">
    <property type="entry name" value="Raco-like_middle_sf"/>
</dbReference>
<feature type="domain" description="RACo linker region" evidence="1">
    <location>
        <begin position="2"/>
        <end position="82"/>
    </location>
</feature>
<evidence type="ECO:0000313" key="3">
    <source>
        <dbReference type="EMBL" id="GAG83974.1"/>
    </source>
</evidence>
<dbReference type="Gene3D" id="3.30.420.480">
    <property type="entry name" value="Domain of unknown function (DUF4445)"/>
    <property type="match status" value="1"/>
</dbReference>
<evidence type="ECO:0008006" key="4">
    <source>
        <dbReference type="Google" id="ProtNLM"/>
    </source>
</evidence>
<dbReference type="PANTHER" id="PTHR42895:SF2">
    <property type="entry name" value="IRON-SULFUR CLUSTER PROTEIN"/>
    <property type="match status" value="1"/>
</dbReference>
<protein>
    <recommendedName>
        <fullName evidence="4">RACo middle region domain-containing protein</fullName>
    </recommendedName>
</protein>
<organism evidence="3">
    <name type="scientific">marine sediment metagenome</name>
    <dbReference type="NCBI Taxonomy" id="412755"/>
    <lineage>
        <taxon>unclassified sequences</taxon>
        <taxon>metagenomes</taxon>
        <taxon>ecological metagenomes</taxon>
    </lineage>
</organism>
<evidence type="ECO:0000259" key="1">
    <source>
        <dbReference type="Pfam" id="PF17650"/>
    </source>
</evidence>
<accession>X1AMZ0</accession>
<sequence length="193" mass="21506">AIELKPAVKKYYVEMTPATLHDTLGDWERLQAELRKKFDLSNATIDYQVLLSLQKMVRQGNWQVTASVWMNREVIKLEPGFVDRGYGLAVDIGTTTVPGYLCDLTSGEVITTSSIMNPQVVYGEDVLSRITYAMTKKDGLESLHQAIIKGLNQIAGRAAAQAGIRRQDIVDMTIVGNTCMHHILQIRIPVFLA</sequence>
<feature type="non-terminal residue" evidence="3">
    <location>
        <position position="193"/>
    </location>
</feature>
<proteinExistence type="predicted"/>
<evidence type="ECO:0000259" key="2">
    <source>
        <dbReference type="Pfam" id="PF17651"/>
    </source>
</evidence>
<dbReference type="InterPro" id="IPR041414">
    <property type="entry name" value="Raco-like_middle"/>
</dbReference>
<gene>
    <name evidence="3" type="ORF">S01H4_28287</name>
</gene>
<dbReference type="InterPro" id="IPR040506">
    <property type="entry name" value="RACo_linker"/>
</dbReference>
<dbReference type="EMBL" id="BART01014027">
    <property type="protein sequence ID" value="GAG83974.1"/>
    <property type="molecule type" value="Genomic_DNA"/>
</dbReference>
<feature type="domain" description="RACo-like middle region" evidence="2">
    <location>
        <begin position="86"/>
        <end position="184"/>
    </location>
</feature>
<dbReference type="Gene3D" id="3.10.20.880">
    <property type="match status" value="1"/>
</dbReference>
<reference evidence="3" key="1">
    <citation type="journal article" date="2014" name="Front. Microbiol.">
        <title>High frequency of phylogenetically diverse reductive dehalogenase-homologous genes in deep subseafloor sedimentary metagenomes.</title>
        <authorList>
            <person name="Kawai M."/>
            <person name="Futagami T."/>
            <person name="Toyoda A."/>
            <person name="Takaki Y."/>
            <person name="Nishi S."/>
            <person name="Hori S."/>
            <person name="Arai W."/>
            <person name="Tsubouchi T."/>
            <person name="Morono Y."/>
            <person name="Uchiyama I."/>
            <person name="Ito T."/>
            <person name="Fujiyama A."/>
            <person name="Inagaki F."/>
            <person name="Takami H."/>
        </authorList>
    </citation>
    <scope>NUCLEOTIDE SEQUENCE</scope>
    <source>
        <strain evidence="3">Expedition CK06-06</strain>
    </source>
</reference>
<dbReference type="Pfam" id="PF17650">
    <property type="entry name" value="RACo_linker"/>
    <property type="match status" value="1"/>
</dbReference>
<comment type="caution">
    <text evidence="3">The sequence shown here is derived from an EMBL/GenBank/DDBJ whole genome shotgun (WGS) entry which is preliminary data.</text>
</comment>